<name>A0A7S4AN53_9STRA</name>
<dbReference type="EMBL" id="HBIX01018861">
    <property type="protein sequence ID" value="CAE0720681.1"/>
    <property type="molecule type" value="Transcribed_RNA"/>
</dbReference>
<evidence type="ECO:0000313" key="2">
    <source>
        <dbReference type="EMBL" id="CAE0720681.1"/>
    </source>
</evidence>
<feature type="region of interest" description="Disordered" evidence="1">
    <location>
        <begin position="84"/>
        <end position="136"/>
    </location>
</feature>
<proteinExistence type="predicted"/>
<evidence type="ECO:0000256" key="1">
    <source>
        <dbReference type="SAM" id="MobiDB-lite"/>
    </source>
</evidence>
<protein>
    <submittedName>
        <fullName evidence="2">Uncharacterized protein</fullName>
    </submittedName>
</protein>
<gene>
    <name evidence="2" type="ORF">PAUS00366_LOCUS13435</name>
</gene>
<reference evidence="2" key="1">
    <citation type="submission" date="2021-01" db="EMBL/GenBank/DDBJ databases">
        <authorList>
            <person name="Corre E."/>
            <person name="Pelletier E."/>
            <person name="Niang G."/>
            <person name="Scheremetjew M."/>
            <person name="Finn R."/>
            <person name="Kale V."/>
            <person name="Holt S."/>
            <person name="Cochrane G."/>
            <person name="Meng A."/>
            <person name="Brown T."/>
            <person name="Cohen L."/>
        </authorList>
    </citation>
    <scope>NUCLEOTIDE SEQUENCE</scope>
    <source>
        <strain evidence="2">10249 10 AB</strain>
    </source>
</reference>
<accession>A0A7S4AN53</accession>
<organism evidence="2">
    <name type="scientific">Pseudo-nitzschia australis</name>
    <dbReference type="NCBI Taxonomy" id="44445"/>
    <lineage>
        <taxon>Eukaryota</taxon>
        <taxon>Sar</taxon>
        <taxon>Stramenopiles</taxon>
        <taxon>Ochrophyta</taxon>
        <taxon>Bacillariophyta</taxon>
        <taxon>Bacillariophyceae</taxon>
        <taxon>Bacillariophycidae</taxon>
        <taxon>Bacillariales</taxon>
        <taxon>Bacillariaceae</taxon>
        <taxon>Pseudo-nitzschia</taxon>
    </lineage>
</organism>
<sequence length="136" mass="14924">MLKMLETSYLAVFPSRALTSRMMVTRVVVTRLAVSTIKVALTSRVETKVVVANGVIMLIPKKAPTSVPLRRNFMPQKFTKHFSKAQHIEHHSIMNPGNTDSPPSTSQNSKGNGAGNSYGQNAHTQETQQTSNRSST</sequence>
<dbReference type="AlphaFoldDB" id="A0A7S4AN53"/>
<feature type="compositionally biased region" description="Polar residues" evidence="1">
    <location>
        <begin position="95"/>
        <end position="136"/>
    </location>
</feature>